<reference evidence="2 3" key="1">
    <citation type="journal article" date="2014" name="Genome Announc.">
        <title>Draft Genome Sequence of Marinomonas sp. Strain D104, a Polycyclic Aromatic Hydrocarbon-Degrading Bacterium from the Deep-Sea Sediment of the Arctic Ocean.</title>
        <authorList>
            <person name="Dong C."/>
            <person name="Bai X."/>
            <person name="Lai Q."/>
            <person name="Xie Y."/>
            <person name="Chen X."/>
            <person name="Shao Z."/>
        </authorList>
    </citation>
    <scope>NUCLEOTIDE SEQUENCE [LARGE SCALE GENOMIC DNA]</scope>
    <source>
        <strain evidence="2 3">D104</strain>
    </source>
</reference>
<organism evidence="2 3">
    <name type="scientific">Marinomonas profundimaris</name>
    <dbReference type="NCBI Taxonomy" id="1208321"/>
    <lineage>
        <taxon>Bacteria</taxon>
        <taxon>Pseudomonadati</taxon>
        <taxon>Pseudomonadota</taxon>
        <taxon>Gammaproteobacteria</taxon>
        <taxon>Oceanospirillales</taxon>
        <taxon>Oceanospirillaceae</taxon>
        <taxon>Marinomonas</taxon>
    </lineage>
</organism>
<dbReference type="EMBL" id="AYOZ01000061">
    <property type="protein sequence ID" value="ETI58041.1"/>
    <property type="molecule type" value="Genomic_DNA"/>
</dbReference>
<protein>
    <submittedName>
        <fullName evidence="2">Uncharacterized protein</fullName>
    </submittedName>
</protein>
<keyword evidence="1" id="KW-0472">Membrane</keyword>
<sequence length="31" mass="3714">MSALINVFGLILIVFVVYWFWWSGKKPNKKK</sequence>
<dbReference type="Proteomes" id="UP000018857">
    <property type="component" value="Unassembled WGS sequence"/>
</dbReference>
<dbReference type="STRING" id="1208321.D104_17015"/>
<evidence type="ECO:0000313" key="2">
    <source>
        <dbReference type="EMBL" id="ETI58041.1"/>
    </source>
</evidence>
<dbReference type="AlphaFoldDB" id="W1RNB9"/>
<keyword evidence="1" id="KW-0812">Transmembrane</keyword>
<proteinExistence type="predicted"/>
<evidence type="ECO:0000256" key="1">
    <source>
        <dbReference type="SAM" id="Phobius"/>
    </source>
</evidence>
<accession>W1RNB9</accession>
<keyword evidence="1" id="KW-1133">Transmembrane helix</keyword>
<evidence type="ECO:0000313" key="3">
    <source>
        <dbReference type="Proteomes" id="UP000018857"/>
    </source>
</evidence>
<feature type="transmembrane region" description="Helical" evidence="1">
    <location>
        <begin position="6"/>
        <end position="22"/>
    </location>
</feature>
<keyword evidence="3" id="KW-1185">Reference proteome</keyword>
<comment type="caution">
    <text evidence="2">The sequence shown here is derived from an EMBL/GenBank/DDBJ whole genome shotgun (WGS) entry which is preliminary data.</text>
</comment>
<name>W1RNB9_9GAMM</name>
<gene>
    <name evidence="2" type="ORF">D104_17015</name>
</gene>